<keyword evidence="2" id="KW-0812">Transmembrane</keyword>
<protein>
    <submittedName>
        <fullName evidence="4">Uncharacterized protein</fullName>
    </submittedName>
</protein>
<feature type="compositionally biased region" description="Basic residues" evidence="1">
    <location>
        <begin position="481"/>
        <end position="497"/>
    </location>
</feature>
<evidence type="ECO:0000313" key="5">
    <source>
        <dbReference type="Proteomes" id="UP000053411"/>
    </source>
</evidence>
<dbReference type="Proteomes" id="UP000053411">
    <property type="component" value="Unassembled WGS sequence"/>
</dbReference>
<sequence length="793" mass="82410">MKVFPVSLLAAALFTLTAAQDPLSVIVSEAFSVYTEVNSLLSSAASAVSAAAGSATSATANSSPDGTSSTADAQNTATSIDSTSSGDSSFSNTLSTSSAPVTSTLISSTSSPSLALTSTSSAVFGLLPSSTPNTKPLTSSKGSSSATSSLTMSSPVIGTSSLVGAAAGSGTSTPSFTKSKHDSDLPIILGCVLGALALGFFILALVLCFKRRRLSSSPRHSALSPGDDEVDSWRINQQSGIAASQGSLVRDAGVAGAAPLMSEHPAFRNSHRSSQGYENPFVPVPPPPRRTAPNSRPGLTDGTVPGDEPFVKEVGRPSRPDSASSGYSNHHMGGIAAGIAAAAAGTDLVHHYKEHQDEKAPEVHALPANDPPVPARINRKPVPVDYVNNSEPWPYSPVSPIDPAAETAGLTALPTRSSGERGRSSSRDAARANAVFDQEYAPYGGALGRDEQHGLGAAAAGLDAGLIGGAAALGYRDNHDGHHRSRSRSSSSKRRSRPQMAMSSEGFDTSRRTSRDYRNSQAYRDIVPQDPYDASLPGEQDLYGVSATTPPPRSRRNSALGSSALPGAAAFNHANRPTVPSPLSSEVRRDPSHSPPRSRSRSRSLSGGAARFSFSYDPVSDDYGAYPPFPITSSTVSHGAAGRDEAINPTLPDKPIVDDKGYPQLSIPHGQSTNTNEYDLAATSGPLGPQPQISGSGDVSVPMESDDAPTWRMSHGMPAGWQRAGTDYSPRNSREDQYMRNNRDSGVGMGTGTGQPAGRRGRRLRASDFAGSSTARSRPNDDDLYGYGYGQAL</sequence>
<dbReference type="STRING" id="1442371.A0A0D2JQI9"/>
<feature type="signal peptide" evidence="3">
    <location>
        <begin position="1"/>
        <end position="19"/>
    </location>
</feature>
<dbReference type="RefSeq" id="XP_016629745.1">
    <property type="nucleotide sequence ID" value="XM_016779238.1"/>
</dbReference>
<feature type="chain" id="PRO_5002261941" evidence="3">
    <location>
        <begin position="20"/>
        <end position="793"/>
    </location>
</feature>
<feature type="compositionally biased region" description="Low complexity" evidence="1">
    <location>
        <begin position="558"/>
        <end position="570"/>
    </location>
</feature>
<organism evidence="4 5">
    <name type="scientific">Fonsecaea multimorphosa CBS 102226</name>
    <dbReference type="NCBI Taxonomy" id="1442371"/>
    <lineage>
        <taxon>Eukaryota</taxon>
        <taxon>Fungi</taxon>
        <taxon>Dikarya</taxon>
        <taxon>Ascomycota</taxon>
        <taxon>Pezizomycotina</taxon>
        <taxon>Eurotiomycetes</taxon>
        <taxon>Chaetothyriomycetidae</taxon>
        <taxon>Chaetothyriales</taxon>
        <taxon>Herpotrichiellaceae</taxon>
        <taxon>Fonsecaea</taxon>
    </lineage>
</organism>
<feature type="compositionally biased region" description="Basic and acidic residues" evidence="1">
    <location>
        <begin position="508"/>
        <end position="518"/>
    </location>
</feature>
<feature type="region of interest" description="Disordered" evidence="1">
    <location>
        <begin position="636"/>
        <end position="793"/>
    </location>
</feature>
<proteinExistence type="predicted"/>
<evidence type="ECO:0000256" key="1">
    <source>
        <dbReference type="SAM" id="MobiDB-lite"/>
    </source>
</evidence>
<evidence type="ECO:0000256" key="3">
    <source>
        <dbReference type="SAM" id="SignalP"/>
    </source>
</evidence>
<evidence type="ECO:0000256" key="2">
    <source>
        <dbReference type="SAM" id="Phobius"/>
    </source>
</evidence>
<keyword evidence="3" id="KW-0732">Signal</keyword>
<feature type="transmembrane region" description="Helical" evidence="2">
    <location>
        <begin position="187"/>
        <end position="209"/>
    </location>
</feature>
<gene>
    <name evidence="4" type="ORF">Z520_08742</name>
</gene>
<keyword evidence="2" id="KW-0472">Membrane</keyword>
<evidence type="ECO:0000313" key="4">
    <source>
        <dbReference type="EMBL" id="KIX95622.1"/>
    </source>
</evidence>
<feature type="compositionally biased region" description="Basic and acidic residues" evidence="1">
    <location>
        <begin position="732"/>
        <end position="743"/>
    </location>
</feature>
<dbReference type="GeneID" id="27714488"/>
<feature type="region of interest" description="Disordered" evidence="1">
    <location>
        <begin position="475"/>
        <end position="607"/>
    </location>
</feature>
<feature type="region of interest" description="Disordered" evidence="1">
    <location>
        <begin position="267"/>
        <end position="329"/>
    </location>
</feature>
<feature type="compositionally biased region" description="Basic and acidic residues" evidence="1">
    <location>
        <begin position="309"/>
        <end position="319"/>
    </location>
</feature>
<dbReference type="EMBL" id="KN848081">
    <property type="protein sequence ID" value="KIX95622.1"/>
    <property type="molecule type" value="Genomic_DNA"/>
</dbReference>
<keyword evidence="2" id="KW-1133">Transmembrane helix</keyword>
<feature type="region of interest" description="Disordered" evidence="1">
    <location>
        <begin position="407"/>
        <end position="430"/>
    </location>
</feature>
<reference evidence="4 5" key="1">
    <citation type="submission" date="2015-01" db="EMBL/GenBank/DDBJ databases">
        <title>The Genome Sequence of Fonsecaea multimorphosa CBS 102226.</title>
        <authorList>
            <consortium name="The Broad Institute Genomics Platform"/>
            <person name="Cuomo C."/>
            <person name="de Hoog S."/>
            <person name="Gorbushina A."/>
            <person name="Stielow B."/>
            <person name="Teixiera M."/>
            <person name="Abouelleil A."/>
            <person name="Chapman S.B."/>
            <person name="Priest M."/>
            <person name="Young S.K."/>
            <person name="Wortman J."/>
            <person name="Nusbaum C."/>
            <person name="Birren B."/>
        </authorList>
    </citation>
    <scope>NUCLEOTIDE SEQUENCE [LARGE SCALE GENOMIC DNA]</scope>
    <source>
        <strain evidence="4 5">CBS 102226</strain>
    </source>
</reference>
<accession>A0A0D2JQI9</accession>
<feature type="compositionally biased region" description="Polar residues" evidence="1">
    <location>
        <begin position="64"/>
        <end position="75"/>
    </location>
</feature>
<feature type="compositionally biased region" description="Low complexity" evidence="1">
    <location>
        <begin position="76"/>
        <end position="98"/>
    </location>
</feature>
<keyword evidence="5" id="KW-1185">Reference proteome</keyword>
<dbReference type="OrthoDB" id="4120617at2759"/>
<dbReference type="VEuPathDB" id="FungiDB:Z520_08742"/>
<feature type="region of interest" description="Disordered" evidence="1">
    <location>
        <begin position="56"/>
        <end position="98"/>
    </location>
</feature>
<name>A0A0D2JQI9_9EURO</name>
<feature type="compositionally biased region" description="Basic and acidic residues" evidence="1">
    <location>
        <begin position="418"/>
        <end position="430"/>
    </location>
</feature>
<dbReference type="AlphaFoldDB" id="A0A0D2JQI9"/>